<dbReference type="GO" id="GO:0016887">
    <property type="term" value="F:ATP hydrolysis activity"/>
    <property type="evidence" value="ECO:0007669"/>
    <property type="project" value="InterPro"/>
</dbReference>
<dbReference type="SUPFAM" id="SSF52540">
    <property type="entry name" value="P-loop containing nucleoside triphosphate hydrolases"/>
    <property type="match status" value="1"/>
</dbReference>
<dbReference type="PROSITE" id="PS50893">
    <property type="entry name" value="ABC_TRANSPORTER_2"/>
    <property type="match status" value="1"/>
</dbReference>
<evidence type="ECO:0000256" key="8">
    <source>
        <dbReference type="ARBA" id="ARBA00023136"/>
    </source>
</evidence>
<keyword evidence="2" id="KW-0813">Transport</keyword>
<protein>
    <submittedName>
        <fullName evidence="10">Putative siderophore transport system ATP-binding protein YusV</fullName>
    </submittedName>
</protein>
<sequence>MNILDIKNITVELSDKVILRNMNLSIVNGEVLSIIGPNGCGKSTLLKTIARVIRCKSGSVEFEGTNVQSFSHRQFAQRLAILTQDPEAPPDLTVYDLVKLGRFPYRSWYSSNAKEDEEQVAWALAQTGMEQMKERLLVTLSGGERQRAWIAMALAQRPKVLLLDEPTTYLDICHQLEVMQLLRKLNRELGLTVVMVLHDLNHTLQYSQRIAVIKAGQIIKVGEPQEVINDTLLKDVFRVKADIFMTSNGMQAILPIDLIKI</sequence>
<keyword evidence="3" id="KW-1003">Cell membrane</keyword>
<keyword evidence="7" id="KW-0406">Ion transport</keyword>
<dbReference type="AlphaFoldDB" id="A0A644TN26"/>
<keyword evidence="5 10" id="KW-0067">ATP-binding</keyword>
<evidence type="ECO:0000256" key="1">
    <source>
        <dbReference type="ARBA" id="ARBA00004202"/>
    </source>
</evidence>
<dbReference type="PANTHER" id="PTHR42771:SF4">
    <property type="entry name" value="IRON(3+)-HYDROXAMATE IMPORT ATP-BINDING PROTEIN FHUC"/>
    <property type="match status" value="1"/>
</dbReference>
<keyword evidence="4" id="KW-0547">Nucleotide-binding</keyword>
<evidence type="ECO:0000256" key="5">
    <source>
        <dbReference type="ARBA" id="ARBA00022840"/>
    </source>
</evidence>
<dbReference type="GO" id="GO:0006811">
    <property type="term" value="P:monoatomic ion transport"/>
    <property type="evidence" value="ECO:0007669"/>
    <property type="project" value="UniProtKB-KW"/>
</dbReference>
<organism evidence="10">
    <name type="scientific">bioreactor metagenome</name>
    <dbReference type="NCBI Taxonomy" id="1076179"/>
    <lineage>
        <taxon>unclassified sequences</taxon>
        <taxon>metagenomes</taxon>
        <taxon>ecological metagenomes</taxon>
    </lineage>
</organism>
<name>A0A644TN26_9ZZZZ</name>
<evidence type="ECO:0000313" key="10">
    <source>
        <dbReference type="EMBL" id="MPL67121.1"/>
    </source>
</evidence>
<feature type="domain" description="ABC transporter" evidence="9">
    <location>
        <begin position="4"/>
        <end position="240"/>
    </location>
</feature>
<dbReference type="CDD" id="cd03214">
    <property type="entry name" value="ABC_Iron-Siderophores_B12_Hemin"/>
    <property type="match status" value="1"/>
</dbReference>
<comment type="caution">
    <text evidence="10">The sequence shown here is derived from an EMBL/GenBank/DDBJ whole genome shotgun (WGS) entry which is preliminary data.</text>
</comment>
<reference evidence="10" key="1">
    <citation type="submission" date="2019-08" db="EMBL/GenBank/DDBJ databases">
        <authorList>
            <person name="Kucharzyk K."/>
            <person name="Murdoch R.W."/>
            <person name="Higgins S."/>
            <person name="Loffler F."/>
        </authorList>
    </citation>
    <scope>NUCLEOTIDE SEQUENCE</scope>
</reference>
<dbReference type="InterPro" id="IPR017871">
    <property type="entry name" value="ABC_transporter-like_CS"/>
</dbReference>
<dbReference type="GO" id="GO:0005886">
    <property type="term" value="C:plasma membrane"/>
    <property type="evidence" value="ECO:0007669"/>
    <property type="project" value="UniProtKB-SubCell"/>
</dbReference>
<dbReference type="SMART" id="SM00382">
    <property type="entry name" value="AAA"/>
    <property type="match status" value="1"/>
</dbReference>
<dbReference type="InterPro" id="IPR051535">
    <property type="entry name" value="Siderophore_ABC-ATPase"/>
</dbReference>
<dbReference type="InterPro" id="IPR027417">
    <property type="entry name" value="P-loop_NTPase"/>
</dbReference>
<dbReference type="Pfam" id="PF00005">
    <property type="entry name" value="ABC_tran"/>
    <property type="match status" value="1"/>
</dbReference>
<comment type="subcellular location">
    <subcellularLocation>
        <location evidence="1">Cell membrane</location>
        <topology evidence="1">Peripheral membrane protein</topology>
    </subcellularLocation>
</comment>
<proteinExistence type="predicted"/>
<dbReference type="FunFam" id="3.40.50.300:FF:000134">
    <property type="entry name" value="Iron-enterobactin ABC transporter ATP-binding protein"/>
    <property type="match status" value="1"/>
</dbReference>
<evidence type="ECO:0000256" key="7">
    <source>
        <dbReference type="ARBA" id="ARBA00023065"/>
    </source>
</evidence>
<evidence type="ECO:0000259" key="9">
    <source>
        <dbReference type="PROSITE" id="PS50893"/>
    </source>
</evidence>
<dbReference type="PROSITE" id="PS00211">
    <property type="entry name" value="ABC_TRANSPORTER_1"/>
    <property type="match status" value="1"/>
</dbReference>
<dbReference type="InterPro" id="IPR003439">
    <property type="entry name" value="ABC_transporter-like_ATP-bd"/>
</dbReference>
<dbReference type="EMBL" id="VSSQ01000035">
    <property type="protein sequence ID" value="MPL67121.1"/>
    <property type="molecule type" value="Genomic_DNA"/>
</dbReference>
<evidence type="ECO:0000256" key="4">
    <source>
        <dbReference type="ARBA" id="ARBA00022741"/>
    </source>
</evidence>
<accession>A0A644TN26</accession>
<evidence type="ECO:0000256" key="2">
    <source>
        <dbReference type="ARBA" id="ARBA00022448"/>
    </source>
</evidence>
<evidence type="ECO:0000256" key="6">
    <source>
        <dbReference type="ARBA" id="ARBA00023004"/>
    </source>
</evidence>
<keyword evidence="8" id="KW-0472">Membrane</keyword>
<evidence type="ECO:0000256" key="3">
    <source>
        <dbReference type="ARBA" id="ARBA00022475"/>
    </source>
</evidence>
<dbReference type="PANTHER" id="PTHR42771">
    <property type="entry name" value="IRON(3+)-HYDROXAMATE IMPORT ATP-BINDING PROTEIN FHUC"/>
    <property type="match status" value="1"/>
</dbReference>
<keyword evidence="6" id="KW-0408">Iron</keyword>
<dbReference type="InterPro" id="IPR003593">
    <property type="entry name" value="AAA+_ATPase"/>
</dbReference>
<dbReference type="GO" id="GO:0005524">
    <property type="term" value="F:ATP binding"/>
    <property type="evidence" value="ECO:0007669"/>
    <property type="project" value="UniProtKB-KW"/>
</dbReference>
<gene>
    <name evidence="10" type="primary">yusV_3</name>
    <name evidence="10" type="ORF">SDC9_12811</name>
</gene>
<dbReference type="Gene3D" id="3.40.50.300">
    <property type="entry name" value="P-loop containing nucleotide triphosphate hydrolases"/>
    <property type="match status" value="1"/>
</dbReference>